<proteinExistence type="predicted"/>
<sequence length="36" mass="4249">MAIILMRGKWSIVVELWNKYQNVVIYLKMAPPRVTS</sequence>
<accession>A0A834VZR1</accession>
<keyword evidence="2" id="KW-1185">Reference proteome</keyword>
<organism evidence="1 2">
    <name type="scientific">Senna tora</name>
    <dbReference type="NCBI Taxonomy" id="362788"/>
    <lineage>
        <taxon>Eukaryota</taxon>
        <taxon>Viridiplantae</taxon>
        <taxon>Streptophyta</taxon>
        <taxon>Embryophyta</taxon>
        <taxon>Tracheophyta</taxon>
        <taxon>Spermatophyta</taxon>
        <taxon>Magnoliopsida</taxon>
        <taxon>eudicotyledons</taxon>
        <taxon>Gunneridae</taxon>
        <taxon>Pentapetalae</taxon>
        <taxon>rosids</taxon>
        <taxon>fabids</taxon>
        <taxon>Fabales</taxon>
        <taxon>Fabaceae</taxon>
        <taxon>Caesalpinioideae</taxon>
        <taxon>Cassia clade</taxon>
        <taxon>Senna</taxon>
    </lineage>
</organism>
<dbReference type="EMBL" id="JAAIUW010000013">
    <property type="protein sequence ID" value="KAF7803105.1"/>
    <property type="molecule type" value="Genomic_DNA"/>
</dbReference>
<protein>
    <submittedName>
        <fullName evidence="1">Uncharacterized protein</fullName>
    </submittedName>
</protein>
<gene>
    <name evidence="1" type="ORF">G2W53_042216</name>
</gene>
<evidence type="ECO:0000313" key="2">
    <source>
        <dbReference type="Proteomes" id="UP000634136"/>
    </source>
</evidence>
<name>A0A834VZR1_9FABA</name>
<dbReference type="AlphaFoldDB" id="A0A834VZR1"/>
<comment type="caution">
    <text evidence="1">The sequence shown here is derived from an EMBL/GenBank/DDBJ whole genome shotgun (WGS) entry which is preliminary data.</text>
</comment>
<evidence type="ECO:0000313" key="1">
    <source>
        <dbReference type="EMBL" id="KAF7803105.1"/>
    </source>
</evidence>
<reference evidence="1" key="1">
    <citation type="submission" date="2020-09" db="EMBL/GenBank/DDBJ databases">
        <title>Genome-Enabled Discovery of Anthraquinone Biosynthesis in Senna tora.</title>
        <authorList>
            <person name="Kang S.-H."/>
            <person name="Pandey R.P."/>
            <person name="Lee C.-M."/>
            <person name="Sim J.-S."/>
            <person name="Jeong J.-T."/>
            <person name="Choi B.-S."/>
            <person name="Jung M."/>
            <person name="Ginzburg D."/>
            <person name="Zhao K."/>
            <person name="Won S.Y."/>
            <person name="Oh T.-J."/>
            <person name="Yu Y."/>
            <person name="Kim N.-H."/>
            <person name="Lee O.R."/>
            <person name="Lee T.-H."/>
            <person name="Bashyal P."/>
            <person name="Kim T.-S."/>
            <person name="Lee W.-H."/>
            <person name="Kawkins C."/>
            <person name="Kim C.-K."/>
            <person name="Kim J.S."/>
            <person name="Ahn B.O."/>
            <person name="Rhee S.Y."/>
            <person name="Sohng J.K."/>
        </authorList>
    </citation>
    <scope>NUCLEOTIDE SEQUENCE</scope>
    <source>
        <tissue evidence="1">Leaf</tissue>
    </source>
</reference>
<dbReference type="Proteomes" id="UP000634136">
    <property type="component" value="Unassembled WGS sequence"/>
</dbReference>